<feature type="region of interest" description="Disordered" evidence="1">
    <location>
        <begin position="1"/>
        <end position="25"/>
    </location>
</feature>
<dbReference type="Proteomes" id="UP000499080">
    <property type="component" value="Unassembled WGS sequence"/>
</dbReference>
<reference evidence="2 3" key="1">
    <citation type="journal article" date="2019" name="Sci. Rep.">
        <title>Orb-weaving spider Araneus ventricosus genome elucidates the spidroin gene catalogue.</title>
        <authorList>
            <person name="Kono N."/>
            <person name="Nakamura H."/>
            <person name="Ohtoshi R."/>
            <person name="Moran D.A.P."/>
            <person name="Shinohara A."/>
            <person name="Yoshida Y."/>
            <person name="Fujiwara M."/>
            <person name="Mori M."/>
            <person name="Tomita M."/>
            <person name="Arakawa K."/>
        </authorList>
    </citation>
    <scope>NUCLEOTIDE SEQUENCE [LARGE SCALE GENOMIC DNA]</scope>
</reference>
<organism evidence="2 3">
    <name type="scientific">Araneus ventricosus</name>
    <name type="common">Orbweaver spider</name>
    <name type="synonym">Epeira ventricosa</name>
    <dbReference type="NCBI Taxonomy" id="182803"/>
    <lineage>
        <taxon>Eukaryota</taxon>
        <taxon>Metazoa</taxon>
        <taxon>Ecdysozoa</taxon>
        <taxon>Arthropoda</taxon>
        <taxon>Chelicerata</taxon>
        <taxon>Arachnida</taxon>
        <taxon>Araneae</taxon>
        <taxon>Araneomorphae</taxon>
        <taxon>Entelegynae</taxon>
        <taxon>Araneoidea</taxon>
        <taxon>Araneidae</taxon>
        <taxon>Araneus</taxon>
    </lineage>
</organism>
<sequence>MTGTATELASSLQTSAPQQRDDVSTTSYLACTRPPYIADLHWNRFRTWNRPQRPRFYHKATAIRCPKREVYLQPVLYQRRNSQLLSEN</sequence>
<evidence type="ECO:0000313" key="3">
    <source>
        <dbReference type="Proteomes" id="UP000499080"/>
    </source>
</evidence>
<dbReference type="AlphaFoldDB" id="A0A4Y2S0N7"/>
<comment type="caution">
    <text evidence="2">The sequence shown here is derived from an EMBL/GenBank/DDBJ whole genome shotgun (WGS) entry which is preliminary data.</text>
</comment>
<evidence type="ECO:0000256" key="1">
    <source>
        <dbReference type="SAM" id="MobiDB-lite"/>
    </source>
</evidence>
<name>A0A4Y2S0N7_ARAVE</name>
<proteinExistence type="predicted"/>
<accession>A0A4Y2S0N7</accession>
<keyword evidence="3" id="KW-1185">Reference proteome</keyword>
<protein>
    <submittedName>
        <fullName evidence="2">Uncharacterized protein</fullName>
    </submittedName>
</protein>
<evidence type="ECO:0000313" key="2">
    <source>
        <dbReference type="EMBL" id="GBN81547.1"/>
    </source>
</evidence>
<gene>
    <name evidence="2" type="ORF">AVEN_22612_1</name>
</gene>
<dbReference type="EMBL" id="BGPR01019301">
    <property type="protein sequence ID" value="GBN81547.1"/>
    <property type="molecule type" value="Genomic_DNA"/>
</dbReference>